<dbReference type="InterPro" id="IPR039923">
    <property type="entry name" value="Protodermal_1"/>
</dbReference>
<sequence length="251" mass="26590">MAKEKSQQASVLSFTLIIGLLSQSLVIPVISAASFEDQKTYYPPGDPHADESPPKGMLSLVSIFLSSSHHTPSHGSHGHKSSPPSNCGTPPSGGHYDPAPPTGDSPPTIISPPTITPTTPGISSPPFSFSPNSPPFPWTYWLTHPTIIWGMLGYYGATLGGAFGLTSNGSPAAVSQLSLEQALSNTRTDGIGSLYREGTGALLNSMVIKRFPFTSEQVRDRFVSALGSNKAATEQARVFKMANEGRLKPRL</sequence>
<organism evidence="2 3">
    <name type="scientific">Daucus carota subsp. sativus</name>
    <name type="common">Carrot</name>
    <dbReference type="NCBI Taxonomy" id="79200"/>
    <lineage>
        <taxon>Eukaryota</taxon>
        <taxon>Viridiplantae</taxon>
        <taxon>Streptophyta</taxon>
        <taxon>Embryophyta</taxon>
        <taxon>Tracheophyta</taxon>
        <taxon>Spermatophyta</taxon>
        <taxon>Magnoliopsida</taxon>
        <taxon>eudicotyledons</taxon>
        <taxon>Gunneridae</taxon>
        <taxon>Pentapetalae</taxon>
        <taxon>asterids</taxon>
        <taxon>campanulids</taxon>
        <taxon>Apiales</taxon>
        <taxon>Apiaceae</taxon>
        <taxon>Apioideae</taxon>
        <taxon>Scandiceae</taxon>
        <taxon>Daucinae</taxon>
        <taxon>Daucus</taxon>
        <taxon>Daucus sect. Daucus</taxon>
    </lineage>
</organism>
<proteinExistence type="predicted"/>
<dbReference type="Proteomes" id="UP000077755">
    <property type="component" value="Chromosome 3"/>
</dbReference>
<reference evidence="2" key="1">
    <citation type="journal article" date="2016" name="Nat. Genet.">
        <title>A high-quality carrot genome assembly provides new insights into carotenoid accumulation and asterid genome evolution.</title>
        <authorList>
            <person name="Iorizzo M."/>
            <person name="Ellison S."/>
            <person name="Senalik D."/>
            <person name="Zeng P."/>
            <person name="Satapoomin P."/>
            <person name="Huang J."/>
            <person name="Bowman M."/>
            <person name="Iovene M."/>
            <person name="Sanseverino W."/>
            <person name="Cavagnaro P."/>
            <person name="Yildiz M."/>
            <person name="Macko-Podgorni A."/>
            <person name="Moranska E."/>
            <person name="Grzebelus E."/>
            <person name="Grzebelus D."/>
            <person name="Ashrafi H."/>
            <person name="Zheng Z."/>
            <person name="Cheng S."/>
            <person name="Spooner D."/>
            <person name="Van Deynze A."/>
            <person name="Simon P."/>
        </authorList>
    </citation>
    <scope>NUCLEOTIDE SEQUENCE</scope>
    <source>
        <tissue evidence="2">Leaf</tissue>
    </source>
</reference>
<dbReference type="PANTHER" id="PTHR33210:SF18">
    <property type="entry name" value="PROTODERMAL FACTOR 1"/>
    <property type="match status" value="1"/>
</dbReference>
<keyword evidence="3" id="KW-1185">Reference proteome</keyword>
<reference evidence="2" key="2">
    <citation type="submission" date="2022-03" db="EMBL/GenBank/DDBJ databases">
        <title>Draft title - Genomic analysis of global carrot germplasm unveils the trajectory of domestication and the origin of high carotenoid orange carrot.</title>
        <authorList>
            <person name="Iorizzo M."/>
            <person name="Ellison S."/>
            <person name="Senalik D."/>
            <person name="Macko-Podgorni A."/>
            <person name="Grzebelus D."/>
            <person name="Bostan H."/>
            <person name="Rolling W."/>
            <person name="Curaba J."/>
            <person name="Simon P."/>
        </authorList>
    </citation>
    <scope>NUCLEOTIDE SEQUENCE</scope>
    <source>
        <tissue evidence="2">Leaf</tissue>
    </source>
</reference>
<dbReference type="AlphaFoldDB" id="A0AAF0WMG1"/>
<protein>
    <recommendedName>
        <fullName evidence="4">Protodermal factor 1</fullName>
    </recommendedName>
</protein>
<dbReference type="EMBL" id="CP093345">
    <property type="protein sequence ID" value="WOG91809.1"/>
    <property type="molecule type" value="Genomic_DNA"/>
</dbReference>
<evidence type="ECO:0008006" key="4">
    <source>
        <dbReference type="Google" id="ProtNLM"/>
    </source>
</evidence>
<gene>
    <name evidence="2" type="ORF">DCAR_0311063</name>
</gene>
<feature type="region of interest" description="Disordered" evidence="1">
    <location>
        <begin position="68"/>
        <end position="128"/>
    </location>
</feature>
<evidence type="ECO:0000313" key="2">
    <source>
        <dbReference type="EMBL" id="WOG91809.1"/>
    </source>
</evidence>
<dbReference type="PANTHER" id="PTHR33210">
    <property type="entry name" value="PROTODERMAL FACTOR 1"/>
    <property type="match status" value="1"/>
</dbReference>
<feature type="compositionally biased region" description="Low complexity" evidence="1">
    <location>
        <begin position="68"/>
        <end position="85"/>
    </location>
</feature>
<name>A0AAF0WMG1_DAUCS</name>
<accession>A0AAF0WMG1</accession>
<evidence type="ECO:0000313" key="3">
    <source>
        <dbReference type="Proteomes" id="UP000077755"/>
    </source>
</evidence>
<feature type="compositionally biased region" description="Low complexity" evidence="1">
    <location>
        <begin position="105"/>
        <end position="128"/>
    </location>
</feature>
<evidence type="ECO:0000256" key="1">
    <source>
        <dbReference type="SAM" id="MobiDB-lite"/>
    </source>
</evidence>